<dbReference type="VEuPathDB" id="TrichDB:TVAG_435860"/>
<name>A2FB58_TRIV3</name>
<dbReference type="InterPro" id="IPR036770">
    <property type="entry name" value="Ankyrin_rpt-contain_sf"/>
</dbReference>
<dbReference type="RefSeq" id="XP_001310769.1">
    <property type="nucleotide sequence ID" value="XM_001310768.1"/>
</dbReference>
<evidence type="ECO:0000313" key="2">
    <source>
        <dbReference type="Proteomes" id="UP000001542"/>
    </source>
</evidence>
<gene>
    <name evidence="1" type="ORF">TVAG_435860</name>
</gene>
<dbReference type="OrthoDB" id="4772757at2759"/>
<dbReference type="Pfam" id="PF13637">
    <property type="entry name" value="Ank_4"/>
    <property type="match status" value="1"/>
</dbReference>
<protein>
    <submittedName>
        <fullName evidence="1">Uncharacterized protein</fullName>
    </submittedName>
</protein>
<dbReference type="InterPro" id="IPR002110">
    <property type="entry name" value="Ankyrin_rpt"/>
</dbReference>
<dbReference type="Gene3D" id="1.25.40.20">
    <property type="entry name" value="Ankyrin repeat-containing domain"/>
    <property type="match status" value="1"/>
</dbReference>
<dbReference type="VEuPathDB" id="TrichDB:TVAGG3_0058240"/>
<proteinExistence type="predicted"/>
<dbReference type="KEGG" id="tva:75637872"/>
<dbReference type="Proteomes" id="UP000001542">
    <property type="component" value="Unassembled WGS sequence"/>
</dbReference>
<evidence type="ECO:0000313" key="1">
    <source>
        <dbReference type="EMBL" id="EAX97839.1"/>
    </source>
</evidence>
<dbReference type="InParanoid" id="A2FB58"/>
<organism evidence="1 2">
    <name type="scientific">Trichomonas vaginalis (strain ATCC PRA-98 / G3)</name>
    <dbReference type="NCBI Taxonomy" id="412133"/>
    <lineage>
        <taxon>Eukaryota</taxon>
        <taxon>Metamonada</taxon>
        <taxon>Parabasalia</taxon>
        <taxon>Trichomonadida</taxon>
        <taxon>Trichomonadidae</taxon>
        <taxon>Trichomonas</taxon>
    </lineage>
</organism>
<accession>A2FB58</accession>
<reference evidence="1" key="1">
    <citation type="submission" date="2006-10" db="EMBL/GenBank/DDBJ databases">
        <authorList>
            <person name="Amadeo P."/>
            <person name="Zhao Q."/>
            <person name="Wortman J."/>
            <person name="Fraser-Liggett C."/>
            <person name="Carlton J."/>
        </authorList>
    </citation>
    <scope>NUCLEOTIDE SEQUENCE</scope>
    <source>
        <strain evidence="1">G3</strain>
    </source>
</reference>
<reference evidence="1" key="2">
    <citation type="journal article" date="2007" name="Science">
        <title>Draft genome sequence of the sexually transmitted pathogen Trichomonas vaginalis.</title>
        <authorList>
            <person name="Carlton J.M."/>
            <person name="Hirt R.P."/>
            <person name="Silva J.C."/>
            <person name="Delcher A.L."/>
            <person name="Schatz M."/>
            <person name="Zhao Q."/>
            <person name="Wortman J.R."/>
            <person name="Bidwell S.L."/>
            <person name="Alsmark U.C.M."/>
            <person name="Besteiro S."/>
            <person name="Sicheritz-Ponten T."/>
            <person name="Noel C.J."/>
            <person name="Dacks J.B."/>
            <person name="Foster P.G."/>
            <person name="Simillion C."/>
            <person name="Van de Peer Y."/>
            <person name="Miranda-Saavedra D."/>
            <person name="Barton G.J."/>
            <person name="Westrop G.D."/>
            <person name="Mueller S."/>
            <person name="Dessi D."/>
            <person name="Fiori P.L."/>
            <person name="Ren Q."/>
            <person name="Paulsen I."/>
            <person name="Zhang H."/>
            <person name="Bastida-Corcuera F.D."/>
            <person name="Simoes-Barbosa A."/>
            <person name="Brown M.T."/>
            <person name="Hayes R.D."/>
            <person name="Mukherjee M."/>
            <person name="Okumura C.Y."/>
            <person name="Schneider R."/>
            <person name="Smith A.J."/>
            <person name="Vanacova S."/>
            <person name="Villalvazo M."/>
            <person name="Haas B.J."/>
            <person name="Pertea M."/>
            <person name="Feldblyum T.V."/>
            <person name="Utterback T.R."/>
            <person name="Shu C.L."/>
            <person name="Osoegawa K."/>
            <person name="de Jong P.J."/>
            <person name="Hrdy I."/>
            <person name="Horvathova L."/>
            <person name="Zubacova Z."/>
            <person name="Dolezal P."/>
            <person name="Malik S.B."/>
            <person name="Logsdon J.M. Jr."/>
            <person name="Henze K."/>
            <person name="Gupta A."/>
            <person name="Wang C.C."/>
            <person name="Dunne R.L."/>
            <person name="Upcroft J.A."/>
            <person name="Upcroft P."/>
            <person name="White O."/>
            <person name="Salzberg S.L."/>
            <person name="Tang P."/>
            <person name="Chiu C.-H."/>
            <person name="Lee Y.-S."/>
            <person name="Embley T.M."/>
            <person name="Coombs G.H."/>
            <person name="Mottram J.C."/>
            <person name="Tachezy J."/>
            <person name="Fraser-Liggett C.M."/>
            <person name="Johnson P.J."/>
        </authorList>
    </citation>
    <scope>NUCLEOTIDE SEQUENCE [LARGE SCALE GENOMIC DNA]</scope>
    <source>
        <strain evidence="1">G3</strain>
    </source>
</reference>
<dbReference type="EMBL" id="DS113698">
    <property type="protein sequence ID" value="EAX97839.1"/>
    <property type="molecule type" value="Genomic_DNA"/>
</dbReference>
<dbReference type="SMR" id="A2FB58"/>
<sequence>MTALHYALIDINAKSKMRRTFFQHAVLHSSTKAAKILLSNGAEINAKSNDGMNELHIAA</sequence>
<keyword evidence="2" id="KW-1185">Reference proteome</keyword>
<dbReference type="SUPFAM" id="SSF48403">
    <property type="entry name" value="Ankyrin repeat"/>
    <property type="match status" value="1"/>
</dbReference>
<dbReference type="AlphaFoldDB" id="A2FB58"/>